<feature type="transmembrane region" description="Helical" evidence="6">
    <location>
        <begin position="52"/>
        <end position="71"/>
    </location>
</feature>
<evidence type="ECO:0000313" key="8">
    <source>
        <dbReference type="Proteomes" id="UP000033121"/>
    </source>
</evidence>
<dbReference type="AlphaFoldDB" id="A0A0E9N680"/>
<dbReference type="InterPro" id="IPR044878">
    <property type="entry name" value="UbiA_sf"/>
</dbReference>
<feature type="transmembrane region" description="Helical" evidence="6">
    <location>
        <begin position="296"/>
        <end position="317"/>
    </location>
</feature>
<dbReference type="PANTHER" id="PTHR42723">
    <property type="entry name" value="CHLOROPHYLL SYNTHASE"/>
    <property type="match status" value="1"/>
</dbReference>
<keyword evidence="2" id="KW-1003">Cell membrane</keyword>
<keyword evidence="8" id="KW-1185">Reference proteome</keyword>
<dbReference type="Gene3D" id="1.20.120.1780">
    <property type="entry name" value="UbiA prenyltransferase"/>
    <property type="match status" value="1"/>
</dbReference>
<feature type="transmembrane region" description="Helical" evidence="6">
    <location>
        <begin position="125"/>
        <end position="141"/>
    </location>
</feature>
<dbReference type="CDD" id="cd13961">
    <property type="entry name" value="PT_UbiA_DGGGPS"/>
    <property type="match status" value="1"/>
</dbReference>
<dbReference type="InterPro" id="IPR050475">
    <property type="entry name" value="Prenyltransferase_related"/>
</dbReference>
<comment type="subcellular location">
    <subcellularLocation>
        <location evidence="1">Membrane</location>
        <topology evidence="1">Multi-pass membrane protein</topology>
    </subcellularLocation>
</comment>
<evidence type="ECO:0000313" key="7">
    <source>
        <dbReference type="EMBL" id="GAO45334.1"/>
    </source>
</evidence>
<dbReference type="RefSeq" id="WP_046371355.1">
    <property type="nucleotide sequence ID" value="NZ_BBWV01000005.1"/>
</dbReference>
<feature type="transmembrane region" description="Helical" evidence="6">
    <location>
        <begin position="16"/>
        <end position="40"/>
    </location>
</feature>
<organism evidence="7 8">
    <name type="scientific">Flavihumibacter petaseus NBRC 106054</name>
    <dbReference type="NCBI Taxonomy" id="1220578"/>
    <lineage>
        <taxon>Bacteria</taxon>
        <taxon>Pseudomonadati</taxon>
        <taxon>Bacteroidota</taxon>
        <taxon>Chitinophagia</taxon>
        <taxon>Chitinophagales</taxon>
        <taxon>Chitinophagaceae</taxon>
        <taxon>Flavihumibacter</taxon>
    </lineage>
</organism>
<evidence type="ECO:0000256" key="4">
    <source>
        <dbReference type="ARBA" id="ARBA00022989"/>
    </source>
</evidence>
<dbReference type="PANTHER" id="PTHR42723:SF1">
    <property type="entry name" value="CHLOROPHYLL SYNTHASE, CHLOROPLASTIC"/>
    <property type="match status" value="1"/>
</dbReference>
<name>A0A0E9N680_9BACT</name>
<keyword evidence="3 6" id="KW-0812">Transmembrane</keyword>
<dbReference type="STRING" id="1220578.FPE01S_05_00310"/>
<keyword evidence="4 6" id="KW-1133">Transmembrane helix</keyword>
<feature type="transmembrane region" description="Helical" evidence="6">
    <location>
        <begin position="100"/>
        <end position="119"/>
    </location>
</feature>
<dbReference type="Gene3D" id="1.10.357.140">
    <property type="entry name" value="UbiA prenyltransferase"/>
    <property type="match status" value="1"/>
</dbReference>
<evidence type="ECO:0000256" key="2">
    <source>
        <dbReference type="ARBA" id="ARBA00022475"/>
    </source>
</evidence>
<evidence type="ECO:0000256" key="3">
    <source>
        <dbReference type="ARBA" id="ARBA00022692"/>
    </source>
</evidence>
<dbReference type="GO" id="GO:0016020">
    <property type="term" value="C:membrane"/>
    <property type="evidence" value="ECO:0007669"/>
    <property type="project" value="UniProtKB-SubCell"/>
</dbReference>
<reference evidence="7 8" key="1">
    <citation type="submission" date="2015-04" db="EMBL/GenBank/DDBJ databases">
        <title>Whole genome shotgun sequence of Flavihumibacter petaseus NBRC 106054.</title>
        <authorList>
            <person name="Miyazawa S."/>
            <person name="Hosoyama A."/>
            <person name="Hashimoto M."/>
            <person name="Noguchi M."/>
            <person name="Tsuchikane K."/>
            <person name="Ohji S."/>
            <person name="Yamazoe A."/>
            <person name="Ichikawa N."/>
            <person name="Kimura A."/>
            <person name="Fujita N."/>
        </authorList>
    </citation>
    <scope>NUCLEOTIDE SEQUENCE [LARGE SCALE GENOMIC DNA]</scope>
    <source>
        <strain evidence="7 8">NBRC 106054</strain>
    </source>
</reference>
<feature type="transmembrane region" description="Helical" evidence="6">
    <location>
        <begin position="262"/>
        <end position="284"/>
    </location>
</feature>
<feature type="transmembrane region" description="Helical" evidence="6">
    <location>
        <begin position="188"/>
        <end position="205"/>
    </location>
</feature>
<feature type="transmembrane region" description="Helical" evidence="6">
    <location>
        <begin position="148"/>
        <end position="168"/>
    </location>
</feature>
<sequence length="318" mass="36179">MKLIGAFLRLVRWPNLFFIVVTQVLFYYCLLVPAMTGVSMPGNSGSLKLDPFFFALLVISSVCIAAAGYIINDYFDLNIDLVNKPDTIVIQKIISRRWAIAWHGLLSAAGVIISGYLSWKLRNPIIVFANLGCVILLWFYSTNFKKQLLVGNIIISLLTAWVILVIYFAEISISRFDEPEYRDAVQSIFKFTIIYSAFAFLISLIRELVKDMEDREGDARYGCRTMPIVWGIPATKYFTTIWVILLFGSIAIVQLYGLLKGWWIGSVYCLATVLVPLITIGWQIQKASAKADYHRISTWIKLIMLAGILSMGFFKWYL</sequence>
<evidence type="ECO:0000256" key="1">
    <source>
        <dbReference type="ARBA" id="ARBA00004141"/>
    </source>
</evidence>
<protein>
    <submittedName>
        <fullName evidence="7">Putative (S)-2,3-Di-O-geranylgeranylglyceryl synthase</fullName>
    </submittedName>
</protein>
<keyword evidence="5 6" id="KW-0472">Membrane</keyword>
<dbReference type="OrthoDB" id="9811562at2"/>
<proteinExistence type="predicted"/>
<evidence type="ECO:0000256" key="5">
    <source>
        <dbReference type="ARBA" id="ARBA00023136"/>
    </source>
</evidence>
<feature type="transmembrane region" description="Helical" evidence="6">
    <location>
        <begin position="237"/>
        <end position="256"/>
    </location>
</feature>
<accession>A0A0E9N680</accession>
<evidence type="ECO:0000256" key="6">
    <source>
        <dbReference type="SAM" id="Phobius"/>
    </source>
</evidence>
<dbReference type="EMBL" id="BBWV01000005">
    <property type="protein sequence ID" value="GAO45334.1"/>
    <property type="molecule type" value="Genomic_DNA"/>
</dbReference>
<comment type="caution">
    <text evidence="7">The sequence shown here is derived from an EMBL/GenBank/DDBJ whole genome shotgun (WGS) entry which is preliminary data.</text>
</comment>
<gene>
    <name evidence="7" type="ORF">FPE01S_05_00310</name>
</gene>
<dbReference type="Proteomes" id="UP000033121">
    <property type="component" value="Unassembled WGS sequence"/>
</dbReference>
<dbReference type="Pfam" id="PF01040">
    <property type="entry name" value="UbiA"/>
    <property type="match status" value="1"/>
</dbReference>
<dbReference type="InterPro" id="IPR000537">
    <property type="entry name" value="UbiA_prenyltransferase"/>
</dbReference>
<dbReference type="GO" id="GO:0016765">
    <property type="term" value="F:transferase activity, transferring alkyl or aryl (other than methyl) groups"/>
    <property type="evidence" value="ECO:0007669"/>
    <property type="project" value="InterPro"/>
</dbReference>